<protein>
    <recommendedName>
        <fullName evidence="4">Fungal N-terminal domain-containing protein</fullName>
    </recommendedName>
</protein>
<keyword evidence="3" id="KW-1185">Reference proteome</keyword>
<evidence type="ECO:0000313" key="3">
    <source>
        <dbReference type="Proteomes" id="UP001285441"/>
    </source>
</evidence>
<accession>A0AAE0TVL1</accession>
<organism evidence="2 3">
    <name type="scientific">Podospora didyma</name>
    <dbReference type="NCBI Taxonomy" id="330526"/>
    <lineage>
        <taxon>Eukaryota</taxon>
        <taxon>Fungi</taxon>
        <taxon>Dikarya</taxon>
        <taxon>Ascomycota</taxon>
        <taxon>Pezizomycotina</taxon>
        <taxon>Sordariomycetes</taxon>
        <taxon>Sordariomycetidae</taxon>
        <taxon>Sordariales</taxon>
        <taxon>Podosporaceae</taxon>
        <taxon>Podospora</taxon>
    </lineage>
</organism>
<evidence type="ECO:0000256" key="1">
    <source>
        <dbReference type="SAM" id="MobiDB-lite"/>
    </source>
</evidence>
<name>A0AAE0TVL1_9PEZI</name>
<gene>
    <name evidence="2" type="ORF">B0H63DRAFT_450595</name>
</gene>
<evidence type="ECO:0008006" key="4">
    <source>
        <dbReference type="Google" id="ProtNLM"/>
    </source>
</evidence>
<reference evidence="2" key="1">
    <citation type="journal article" date="2023" name="Mol. Phylogenet. Evol.">
        <title>Genome-scale phylogeny and comparative genomics of the fungal order Sordariales.</title>
        <authorList>
            <person name="Hensen N."/>
            <person name="Bonometti L."/>
            <person name="Westerberg I."/>
            <person name="Brannstrom I.O."/>
            <person name="Guillou S."/>
            <person name="Cros-Aarteil S."/>
            <person name="Calhoun S."/>
            <person name="Haridas S."/>
            <person name="Kuo A."/>
            <person name="Mondo S."/>
            <person name="Pangilinan J."/>
            <person name="Riley R."/>
            <person name="LaButti K."/>
            <person name="Andreopoulos B."/>
            <person name="Lipzen A."/>
            <person name="Chen C."/>
            <person name="Yan M."/>
            <person name="Daum C."/>
            <person name="Ng V."/>
            <person name="Clum A."/>
            <person name="Steindorff A."/>
            <person name="Ohm R.A."/>
            <person name="Martin F."/>
            <person name="Silar P."/>
            <person name="Natvig D.O."/>
            <person name="Lalanne C."/>
            <person name="Gautier V."/>
            <person name="Ament-Velasquez S.L."/>
            <person name="Kruys A."/>
            <person name="Hutchinson M.I."/>
            <person name="Powell A.J."/>
            <person name="Barry K."/>
            <person name="Miller A.N."/>
            <person name="Grigoriev I.V."/>
            <person name="Debuchy R."/>
            <person name="Gladieux P."/>
            <person name="Hiltunen Thoren M."/>
            <person name="Johannesson H."/>
        </authorList>
    </citation>
    <scope>NUCLEOTIDE SEQUENCE</scope>
    <source>
        <strain evidence="2">CBS 232.78</strain>
    </source>
</reference>
<dbReference type="EMBL" id="JAULSW010000005">
    <property type="protein sequence ID" value="KAK3381234.1"/>
    <property type="molecule type" value="Genomic_DNA"/>
</dbReference>
<reference evidence="2" key="2">
    <citation type="submission" date="2023-06" db="EMBL/GenBank/DDBJ databases">
        <authorList>
            <consortium name="Lawrence Berkeley National Laboratory"/>
            <person name="Haridas S."/>
            <person name="Hensen N."/>
            <person name="Bonometti L."/>
            <person name="Westerberg I."/>
            <person name="Brannstrom I.O."/>
            <person name="Guillou S."/>
            <person name="Cros-Aarteil S."/>
            <person name="Calhoun S."/>
            <person name="Kuo A."/>
            <person name="Mondo S."/>
            <person name="Pangilinan J."/>
            <person name="Riley R."/>
            <person name="LaButti K."/>
            <person name="Andreopoulos B."/>
            <person name="Lipzen A."/>
            <person name="Chen C."/>
            <person name="Yanf M."/>
            <person name="Daum C."/>
            <person name="Ng V."/>
            <person name="Clum A."/>
            <person name="Steindorff A."/>
            <person name="Ohm R."/>
            <person name="Martin F."/>
            <person name="Silar P."/>
            <person name="Natvig D."/>
            <person name="Lalanne C."/>
            <person name="Gautier V."/>
            <person name="Ament-velasquez S.L."/>
            <person name="Kruys A."/>
            <person name="Hutchinson M.I."/>
            <person name="Powell A.J."/>
            <person name="Barry K."/>
            <person name="Miller A.N."/>
            <person name="Grigoriev I.V."/>
            <person name="Debuchy R."/>
            <person name="Gladieux P."/>
            <person name="Thoren M.H."/>
            <person name="Johannesson H."/>
        </authorList>
    </citation>
    <scope>NUCLEOTIDE SEQUENCE</scope>
    <source>
        <strain evidence="2">CBS 232.78</strain>
    </source>
</reference>
<proteinExistence type="predicted"/>
<feature type="compositionally biased region" description="Polar residues" evidence="1">
    <location>
        <begin position="110"/>
        <end position="119"/>
    </location>
</feature>
<comment type="caution">
    <text evidence="2">The sequence shown here is derived from an EMBL/GenBank/DDBJ whole genome shotgun (WGS) entry which is preliminary data.</text>
</comment>
<evidence type="ECO:0000313" key="2">
    <source>
        <dbReference type="EMBL" id="KAK3381234.1"/>
    </source>
</evidence>
<feature type="region of interest" description="Disordered" evidence="1">
    <location>
        <begin position="99"/>
        <end position="119"/>
    </location>
</feature>
<dbReference type="AlphaFoldDB" id="A0AAE0TVL1"/>
<dbReference type="Proteomes" id="UP001285441">
    <property type="component" value="Unassembled WGS sequence"/>
</dbReference>
<sequence>MGHFLVEVLGIAASAISVAAFAGQLAKTLTYLCTLFKDHQNAPKEFERLSTELQLSVILVTIESSFRDSHIDTELEQALKHCDAIVCDLSNIVATFQPCAGSKEEGNPAKTAQSNTKSL</sequence>